<gene>
    <name evidence="1" type="ORF">H2198_003327</name>
</gene>
<comment type="caution">
    <text evidence="1">The sequence shown here is derived from an EMBL/GenBank/DDBJ whole genome shotgun (WGS) entry which is preliminary data.</text>
</comment>
<evidence type="ECO:0000313" key="1">
    <source>
        <dbReference type="EMBL" id="KAJ9659038.1"/>
    </source>
</evidence>
<sequence length="492" mass="55377">MSMNRPPGIVEFLRRLFLPKLSQPDPVTVYLRVMEKYRAGQAFNLIRDKVTLPDVTINLDQHQWQVHSDLLTAESGFFRAALQDGFTEATTKQIAMHDDDVWTLARFIQYLYESSYETVRERGYGSCCSAPNVRLWQQCLRILSGPRGLHENMCGLSHPGQRRSTVSSTQRERFLPPVIRYANRYWVHHVHASTYHLCDQDEIHVFLEKHFLHWLEALSLIDRLADAIGFVTLLQSTLAAGDSSRVASFLEDARRFILANRYIGEQAPLQLYCSAVTFAPQVSIVRNVCGQVPAWIVQSPATPTTWSLELQKLEGHTNSVTAVAFSHDGSLLASASWDMTVRLWNPATGREVQKLEGHTNLVSAVAFSHDGSLLASASFDTTVRLWNPVTGREVQKLKHPHSICEISFTADNKGLLTNRGLIKIDAPCSSKSDAEPRSRNGLALRHEWVEHEGKQILWLPQEYRSGVSAIHQNVIAIGQGAGPVSFLRIEYT</sequence>
<accession>A0ACC3AC06</accession>
<name>A0ACC3AC06_9EURO</name>
<dbReference type="Proteomes" id="UP001172386">
    <property type="component" value="Unassembled WGS sequence"/>
</dbReference>
<evidence type="ECO:0000313" key="2">
    <source>
        <dbReference type="Proteomes" id="UP001172386"/>
    </source>
</evidence>
<organism evidence="1 2">
    <name type="scientific">Neophaeococcomyces mojaviensis</name>
    <dbReference type="NCBI Taxonomy" id="3383035"/>
    <lineage>
        <taxon>Eukaryota</taxon>
        <taxon>Fungi</taxon>
        <taxon>Dikarya</taxon>
        <taxon>Ascomycota</taxon>
        <taxon>Pezizomycotina</taxon>
        <taxon>Eurotiomycetes</taxon>
        <taxon>Chaetothyriomycetidae</taxon>
        <taxon>Chaetothyriales</taxon>
        <taxon>Chaetothyriales incertae sedis</taxon>
        <taxon>Neophaeococcomyces</taxon>
    </lineage>
</organism>
<protein>
    <submittedName>
        <fullName evidence="1">Uncharacterized protein</fullName>
    </submittedName>
</protein>
<proteinExistence type="predicted"/>
<reference evidence="1" key="1">
    <citation type="submission" date="2022-10" db="EMBL/GenBank/DDBJ databases">
        <title>Culturing micro-colonial fungi from biological soil crusts in the Mojave desert and describing Neophaeococcomyces mojavensis, and introducing the new genera and species Taxawa tesnikishii.</title>
        <authorList>
            <person name="Kurbessoian T."/>
            <person name="Stajich J.E."/>
        </authorList>
    </citation>
    <scope>NUCLEOTIDE SEQUENCE</scope>
    <source>
        <strain evidence="1">JES_112</strain>
    </source>
</reference>
<dbReference type="EMBL" id="JAPDRQ010000044">
    <property type="protein sequence ID" value="KAJ9659038.1"/>
    <property type="molecule type" value="Genomic_DNA"/>
</dbReference>
<keyword evidence="2" id="KW-1185">Reference proteome</keyword>